<dbReference type="InterPro" id="IPR000048">
    <property type="entry name" value="IQ_motif_EF-hand-BS"/>
</dbReference>
<comment type="similarity">
    <text evidence="2">Belongs to the IQD family.</text>
</comment>
<evidence type="ECO:0000256" key="2">
    <source>
        <dbReference type="ARBA" id="ARBA00024341"/>
    </source>
</evidence>
<name>A0A2C9VK98_MANES</name>
<evidence type="ECO:0008006" key="6">
    <source>
        <dbReference type="Google" id="ProtNLM"/>
    </source>
</evidence>
<dbReference type="PROSITE" id="PS50096">
    <property type="entry name" value="IQ"/>
    <property type="match status" value="1"/>
</dbReference>
<keyword evidence="1" id="KW-0112">Calmodulin-binding</keyword>
<organism evidence="4 5">
    <name type="scientific">Manihot esculenta</name>
    <name type="common">Cassava</name>
    <name type="synonym">Jatropha manihot</name>
    <dbReference type="NCBI Taxonomy" id="3983"/>
    <lineage>
        <taxon>Eukaryota</taxon>
        <taxon>Viridiplantae</taxon>
        <taxon>Streptophyta</taxon>
        <taxon>Embryophyta</taxon>
        <taxon>Tracheophyta</taxon>
        <taxon>Spermatophyta</taxon>
        <taxon>Magnoliopsida</taxon>
        <taxon>eudicotyledons</taxon>
        <taxon>Gunneridae</taxon>
        <taxon>Pentapetalae</taxon>
        <taxon>rosids</taxon>
        <taxon>fabids</taxon>
        <taxon>Malpighiales</taxon>
        <taxon>Euphorbiaceae</taxon>
        <taxon>Crotonoideae</taxon>
        <taxon>Manihoteae</taxon>
        <taxon>Manihot</taxon>
    </lineage>
</organism>
<dbReference type="PANTHER" id="PTHR32295:SF216">
    <property type="entry name" value="PROTEIN IQ-DOMAIN 3"/>
    <property type="match status" value="1"/>
</dbReference>
<feature type="region of interest" description="Disordered" evidence="3">
    <location>
        <begin position="1"/>
        <end position="50"/>
    </location>
</feature>
<dbReference type="Proteomes" id="UP000091857">
    <property type="component" value="Chromosome 7"/>
</dbReference>
<keyword evidence="5" id="KW-1185">Reference proteome</keyword>
<dbReference type="AlphaFoldDB" id="A0A2C9VK98"/>
<dbReference type="PANTHER" id="PTHR32295">
    <property type="entry name" value="IQ-DOMAIN 5-RELATED"/>
    <property type="match status" value="1"/>
</dbReference>
<evidence type="ECO:0000313" key="5">
    <source>
        <dbReference type="Proteomes" id="UP000091857"/>
    </source>
</evidence>
<accession>A0A2C9VK98</accession>
<dbReference type="EMBL" id="CM004393">
    <property type="protein sequence ID" value="OAY45917.1"/>
    <property type="molecule type" value="Genomic_DNA"/>
</dbReference>
<dbReference type="STRING" id="3983.A0A2C9VK98"/>
<dbReference type="Gramene" id="Manes.07G102800.4.v8.1">
    <property type="protein sequence ID" value="Manes.07G102800.4.v8.1.CDS"/>
    <property type="gene ID" value="Manes.07G102800.v8.1"/>
</dbReference>
<dbReference type="SMART" id="SM00015">
    <property type="entry name" value="IQ"/>
    <property type="match status" value="1"/>
</dbReference>
<feature type="region of interest" description="Disordered" evidence="3">
    <location>
        <begin position="381"/>
        <end position="461"/>
    </location>
</feature>
<dbReference type="GO" id="GO:0005516">
    <property type="term" value="F:calmodulin binding"/>
    <property type="evidence" value="ECO:0007669"/>
    <property type="project" value="UniProtKB-KW"/>
</dbReference>
<dbReference type="Gramene" id="Manes.07G102800.3.v8.1">
    <property type="protein sequence ID" value="Manes.07G102800.3.v8.1.CDS"/>
    <property type="gene ID" value="Manes.07G102800.v8.1"/>
</dbReference>
<feature type="compositionally biased region" description="Basic and acidic residues" evidence="3">
    <location>
        <begin position="23"/>
        <end position="38"/>
    </location>
</feature>
<evidence type="ECO:0000256" key="3">
    <source>
        <dbReference type="SAM" id="MobiDB-lite"/>
    </source>
</evidence>
<feature type="compositionally biased region" description="Basic and acidic residues" evidence="3">
    <location>
        <begin position="309"/>
        <end position="318"/>
    </location>
</feature>
<feature type="compositionally biased region" description="Low complexity" evidence="3">
    <location>
        <begin position="291"/>
        <end position="300"/>
    </location>
</feature>
<comment type="caution">
    <text evidence="4">The sequence shown here is derived from an EMBL/GenBank/DDBJ whole genome shotgun (WGS) entry which is preliminary data.</text>
</comment>
<sequence length="480" mass="53085">MGKKGTWFSAVKKALSPKKSKSKKQEKNLDPVDSKYEETTLLDAPAPPPPLPPPIEDVKLIEAENEQSKHAYSVALATAAAAEAAVAAAHAAAEVVRLTSVARYSGKSREEIAAIRIQTAFRGYLARRALRALRGLVRLKTLIQGQSVRRQATNTLRAMQTLARVQSQIRARRIRMSEENQALQRQLQQKHEKELEKLRHAIGDQWNDTLQSKEQIEASLLHKQEAAMRRERALAYAFSHQQTWKNSSKSANPTFMDPNNPHWGWSWLERWMAARPWESRNTIDNNDRSSAKSSTSRAMSIGEISRAYSRRDFNHDNKTSPGAQMSNRPPSLQSPSTPSKAPSMSSVAGKTKPPSPKGSSFVADDDSRSLFSCQSARYRRHSIAGSSVRDDESLASSPSVPSYMAPTHSARAKSRLPSPLGIEKNGTPEKSSVGSAKKRLLFPASPAGPRRHSGPPRVESNVIKNLEVHTEKVINGESSR</sequence>
<evidence type="ECO:0000256" key="1">
    <source>
        <dbReference type="ARBA" id="ARBA00022860"/>
    </source>
</evidence>
<dbReference type="Gramene" id="Manes.07G102800.5.v8.1">
    <property type="protein sequence ID" value="Manes.07G102800.5.v8.1.CDS"/>
    <property type="gene ID" value="Manes.07G102800.v8.1"/>
</dbReference>
<dbReference type="Pfam" id="PF00612">
    <property type="entry name" value="IQ"/>
    <property type="match status" value="1"/>
</dbReference>
<gene>
    <name evidence="4" type="ORF">MANES_07G102800v8</name>
</gene>
<feature type="region of interest" description="Disordered" evidence="3">
    <location>
        <begin position="281"/>
        <end position="365"/>
    </location>
</feature>
<feature type="compositionally biased region" description="Polar residues" evidence="3">
    <location>
        <begin position="319"/>
        <end position="348"/>
    </location>
</feature>
<proteinExistence type="inferred from homology"/>
<evidence type="ECO:0000313" key="4">
    <source>
        <dbReference type="EMBL" id="OAY45917.1"/>
    </source>
</evidence>
<dbReference type="OrthoDB" id="1923765at2759"/>
<reference evidence="5" key="1">
    <citation type="journal article" date="2016" name="Nat. Biotechnol.">
        <title>Sequencing wild and cultivated cassava and related species reveals extensive interspecific hybridization and genetic diversity.</title>
        <authorList>
            <person name="Bredeson J.V."/>
            <person name="Lyons J.B."/>
            <person name="Prochnik S.E."/>
            <person name="Wu G.A."/>
            <person name="Ha C.M."/>
            <person name="Edsinger-Gonzales E."/>
            <person name="Grimwood J."/>
            <person name="Schmutz J."/>
            <person name="Rabbi I.Y."/>
            <person name="Egesi C."/>
            <person name="Nauluvula P."/>
            <person name="Lebot V."/>
            <person name="Ndunguru J."/>
            <person name="Mkamilo G."/>
            <person name="Bart R.S."/>
            <person name="Setter T.L."/>
            <person name="Gleadow R.M."/>
            <person name="Kulakow P."/>
            <person name="Ferguson M.E."/>
            <person name="Rounsley S."/>
            <person name="Rokhsar D.S."/>
        </authorList>
    </citation>
    <scope>NUCLEOTIDE SEQUENCE [LARGE SCALE GENOMIC DNA]</scope>
    <source>
        <strain evidence="5">cv. AM560-2</strain>
    </source>
</reference>
<protein>
    <recommendedName>
        <fullName evidence="6">DUF4005 domain-containing protein</fullName>
    </recommendedName>
</protein>